<dbReference type="NCBIfam" id="NF047514">
    <property type="entry name" value="SpiroCoCo_N"/>
    <property type="match status" value="1"/>
</dbReference>
<evidence type="ECO:0000313" key="3">
    <source>
        <dbReference type="Proteomes" id="UP000000503"/>
    </source>
</evidence>
<feature type="coiled-coil region" evidence="1">
    <location>
        <begin position="453"/>
        <end position="480"/>
    </location>
</feature>
<feature type="coiled-coil region" evidence="1">
    <location>
        <begin position="832"/>
        <end position="904"/>
    </location>
</feature>
<dbReference type="AlphaFoldDB" id="F8F0U9"/>
<proteinExistence type="predicted"/>
<keyword evidence="3" id="KW-1185">Reference proteome</keyword>
<dbReference type="OrthoDB" id="353238at2"/>
<name>F8F0U9_GRAC1</name>
<reference evidence="3" key="1">
    <citation type="journal article" date="2013" name="Stand. Genomic Sci.">
        <title>Genome sequence of the thermophilic fresh-water bacterium Spirochaeta caldaria type strain (H1(T)), reclassification of Spirochaeta caldaria, Spirochaeta stenostrepta, and Spirochaeta zuelzerae in the genus Treponema as Treponema caldaria comb. nov., Treponema stenostrepta comb. nov., and Treponema zuelzerae comb. nov., and emendation of the genus Treponema.</title>
        <authorList>
            <person name="Abt B."/>
            <person name="Goker M."/>
            <person name="Scheuner C."/>
            <person name="Han C."/>
            <person name="Lu M."/>
            <person name="Misra M."/>
            <person name="Lapidus A."/>
            <person name="Nolan M."/>
            <person name="Lucas S."/>
            <person name="Hammon N."/>
            <person name="Deshpande S."/>
            <person name="Cheng J.F."/>
            <person name="Tapia R."/>
            <person name="Goodwin L.A."/>
            <person name="Pitluck S."/>
            <person name="Liolios K."/>
            <person name="Pagani I."/>
            <person name="Ivanova N."/>
            <person name="Mavromatis K."/>
            <person name="Mikhailova N."/>
            <person name="Huntemann M."/>
            <person name="Pati A."/>
            <person name="Chen A."/>
            <person name="Palaniappan K."/>
            <person name="Land M."/>
            <person name="Hauser L."/>
            <person name="Jeffries C.D."/>
            <person name="Rohde M."/>
            <person name="Spring S."/>
            <person name="Gronow S."/>
            <person name="Detter J.C."/>
            <person name="Bristow J."/>
            <person name="Eisen J.A."/>
            <person name="Markowitz V."/>
            <person name="Hugenholtz P."/>
            <person name="Kyrpides N.C."/>
            <person name="Woyke T."/>
            <person name="Klenk H.P."/>
        </authorList>
    </citation>
    <scope>NUCLEOTIDE SEQUENCE</scope>
    <source>
        <strain evidence="3">ATCC 51460 / DSM 7334 / H1</strain>
    </source>
</reference>
<evidence type="ECO:0000313" key="2">
    <source>
        <dbReference type="EMBL" id="AEJ20235.1"/>
    </source>
</evidence>
<dbReference type="Proteomes" id="UP000000503">
    <property type="component" value="Chromosome"/>
</dbReference>
<dbReference type="KEGG" id="scd:Spica_2110"/>
<feature type="coiled-coil region" evidence="1">
    <location>
        <begin position="570"/>
        <end position="608"/>
    </location>
</feature>
<sequence length="1035" mass="118671">MIFTTGNLITLGIVLITLVLFRQLDKNNRSLDKVRKYGERLKEDLAAFVAEREAAVKDYAIELDVQQKAAKELLKRLVITEEDLAAKAQAVAKIDERISAYDASLAELMNMTARVQENLNRIKEESPFTETVLKRVLEAKTQLQALEKNLGDIELNFERQNAQALEKAEEEVLAAIRSTVSDLQSTAETIERRVEEHRDAVVAIEKQRKESLNRDLVQVETVLKDALEQARHEAEKLEDAAFVKLKEQALERARKFQTTVEERLLQFQDATKNKVLELQETTKNKILEIQGSVKTFKDEWKQDVSELNGLAKVQKEEWKKDLTEAGAQAKAIQEQITAETKQLETAIEQKITDLSSKTESSIQQIIQSFQQKLKELEQKTLEAESKTIASVDGRLKEYAAAQAIQFQRLEAAADEVSHLETELRSFMNETEQRVLQDFALFEKESENRRTAVLTSFESAVNQLKTEMTNLENELNALKTRAYENVSEKLKLFEDDFFADLAKRSEEIDRRLSEWKAAMDSQLEQLEESGRNERAQLEQTYTELFRTRLADQSERFSSDLERLKIQTGAFEEGIREQMEQADQSLQAFKEQLAKDLEEARNAAAAATKAEIGRHALAMAELLKKDQREIETSLKTLVDQVESRGQELADMVEAQRKNLESWQTRFTQQLRDAESAMEEARKRARELAAESDERLAATRNAIQEAHQDAEAFRNELFSRTEEQAKTLDAAIKDADRRIKEFVAQTKLFEKADELKLSLERKIEDLHTDLDKLDQRRSEAAELEAQFIKIKRLEDEVNAKMTRFLSERHRIEVMEADFNRLIQTAQAVDEKLMQVTASDDTLQALQAQLRRLEDAVKDAEEKYLRLERKNQIIDATNDGIDRNFQSLRDMETALKQYADELKRLQSGIEAIKPVIESLSQDRDRALEAAEKVADVDSFMAELERRIEQMQKAREWLARTETRLEELSKQAQEQVKIMGTLLKEEGKKGLSKDKGAPPIGVRETVVKLAHQGWTVDEIARTVKLSRGEVELILEIAPKG</sequence>
<feature type="coiled-coil region" evidence="1">
    <location>
        <begin position="297"/>
        <end position="429"/>
    </location>
</feature>
<gene>
    <name evidence="2" type="ordered locus">Spica_2110</name>
</gene>
<evidence type="ECO:0008006" key="4">
    <source>
        <dbReference type="Google" id="ProtNLM"/>
    </source>
</evidence>
<protein>
    <recommendedName>
        <fullName evidence="4">Chromosome segregation ATPase</fullName>
    </recommendedName>
</protein>
<dbReference type="RefSeq" id="WP_013969523.1">
    <property type="nucleotide sequence ID" value="NC_015732.1"/>
</dbReference>
<dbReference type="NCBIfam" id="NF047515">
    <property type="entry name" value="SpiroCoCo_C"/>
    <property type="match status" value="1"/>
</dbReference>
<feature type="coiled-coil region" evidence="1">
    <location>
        <begin position="929"/>
        <end position="973"/>
    </location>
</feature>
<feature type="coiled-coil region" evidence="1">
    <location>
        <begin position="105"/>
        <end position="247"/>
    </location>
</feature>
<dbReference type="eggNOG" id="COG1196">
    <property type="taxonomic scope" value="Bacteria"/>
</dbReference>
<dbReference type="NCBIfam" id="NF047516">
    <property type="entry name" value="LA_3659_fam"/>
    <property type="match status" value="1"/>
</dbReference>
<accession>F8F0U9</accession>
<organism evidence="2 3">
    <name type="scientific">Gracilinema caldarium (strain ATCC 51460 / DSM 7334 / H1)</name>
    <name type="common">Treponema caldarium</name>
    <dbReference type="NCBI Taxonomy" id="744872"/>
    <lineage>
        <taxon>Bacteria</taxon>
        <taxon>Pseudomonadati</taxon>
        <taxon>Spirochaetota</taxon>
        <taxon>Spirochaetia</taxon>
        <taxon>Spirochaetales</taxon>
        <taxon>Breznakiellaceae</taxon>
        <taxon>Gracilinema</taxon>
    </lineage>
</organism>
<feature type="coiled-coil region" evidence="1">
    <location>
        <begin position="661"/>
        <end position="780"/>
    </location>
</feature>
<keyword evidence="1" id="KW-0175">Coiled coil</keyword>
<evidence type="ECO:0000256" key="1">
    <source>
        <dbReference type="SAM" id="Coils"/>
    </source>
</evidence>
<dbReference type="STRING" id="744872.Spica_2110"/>
<dbReference type="EMBL" id="CP002868">
    <property type="protein sequence ID" value="AEJ20235.1"/>
    <property type="molecule type" value="Genomic_DNA"/>
</dbReference>
<dbReference type="HOGENOM" id="CLU_004535_0_0_12"/>